<dbReference type="GO" id="GO:0005770">
    <property type="term" value="C:late endosome"/>
    <property type="evidence" value="ECO:0007669"/>
    <property type="project" value="TreeGrafter"/>
</dbReference>
<accession>A0AAI9THU7</accession>
<feature type="repeat" description="CHCR" evidence="3">
    <location>
        <begin position="949"/>
        <end position="1124"/>
    </location>
</feature>
<feature type="region of interest" description="Disordered" evidence="4">
    <location>
        <begin position="1269"/>
        <end position="1307"/>
    </location>
</feature>
<dbReference type="SUPFAM" id="SSF50978">
    <property type="entry name" value="WD40 repeat-like"/>
    <property type="match status" value="1"/>
</dbReference>
<dbReference type="GO" id="GO:0009267">
    <property type="term" value="P:cellular response to starvation"/>
    <property type="evidence" value="ECO:0007669"/>
    <property type="project" value="TreeGrafter"/>
</dbReference>
<reference evidence="6" key="1">
    <citation type="submission" date="2015-06" db="EMBL/GenBank/DDBJ databases">
        <authorList>
            <person name="Nguyen H."/>
        </authorList>
    </citation>
    <scope>NUCLEOTIDE SEQUENCE</scope>
    <source>
        <strain evidence="6">DAOM 180753</strain>
    </source>
</reference>
<name>A0AAI9THU7_PENTH</name>
<dbReference type="PANTHER" id="PTHR12616:SF1">
    <property type="entry name" value="VACUOLAR PROTEIN SORTING-ASSOCIATED PROTEIN 41 HOMOLOG"/>
    <property type="match status" value="1"/>
</dbReference>
<sequence>MTSFRSPRTGPDTPLSNGTKLGGPDLPRLNCRTTESRFQLVAFHFNQFGSCRCCEGFAMDAPGATPPDESAVQSTPKHDTSIRTSSPTDTTEGAQDKHQRYNDHSSSSSDEGEEEEAEEEDESDDEDEEPRLKYAYLTKHLGSVYRNGDATSSFLVAGDKMIVGTHNGNVHVMSLPLLQSLRVYHAHSASVTSISISPFPPPLPNLRQDTFSKQTPEEYRPSTRSSNTTGSIRGQGKQGYPAIPPIPSNSIYIGTSSIDGHVCVSSLVDPKDVLLRNFGRPVQSIALSPEYKSDRAFLSGGRAGELVLTTGGRIGATSNSTTMGGAAATASSWLGSMGLASTSGKDTIIHSGEGTISTIKWSLSGKYVAWVNEEGIKIMRSNLHLDASETEFAWKRISHIDRPNRPGWDEMAGVWKARAEWIDQSALDSRDNLDPNDNSASPEIQSTVSTEKVEKLVVGWGGTVWVIDVYPERASKTSKGEKLGSAEVVTILRTDCVVSGISLYTPRLLVILAYMETEGETASNGRSSGTRNRKKGLEPELRVIDIETKEEVSADTLSVNRFEGLSASDYHLSVLPPWKTPEGQVVQRGALGALGYGLLDATMYSARLFSSGASIRSTTSSGDKGSGRAAPSFISKLHAAEDALPKEVQEVAGAPGAKIFVHSPYDCVVAVKRDLADRLSWLDSHGQYEDAWRLVDEHPEAAGSIADLTEVVSVATGRSQTSLGEFFADDRSSITTAGRSKVSAAEQEKARLGELWINQLVSEEKWTEAASICGKVIRNAPRWEHWAWTFIKNDKIDEITPQIPVDLNPSLSSRIYEVILTHYVSRDLVKFKELIEIWPFDLFDANVVAEAIEAQAKSESVRAGSEEWQILTDCLARLFLVGGHHREALRCYIRLQDGDAAMALVREHRLLDAVTDDIPAFIMIRVSKEQMQSATKSELEELTSEPTRLLVSEAYTGIVLPDTVVSQLIAANRFLFLYFYLRALWRGESLPHDASKPRRGRGTHARDAASKLAADEGKALIDNFADTAVEVFADYDRPLLMEFLQTSISYSFEKATSICEDHKFTPELIFLLSKMGQTKRALNLILSDLKDVSQAISFAKSQEDPDLWEDLLDYSMDKPKFIHGLLVEAGTAIDPIKLVRRIPSGLEIEGLREGLTRLIREHDLQASISQGAARVMQSEVALGMDSLRKGQRRGIKFDVIDDRQEDFNKTPTAKTQAQDQISVSSGARKFGGPGQGKCGGCKAAFRENEREILVGFACGHIFHLSHLRADTPQQQSGTNSRDRSADLTPRAMSPVDETRSATASRTVGPKVTTARILRDKIGDGCRICALTRDIESLGEVEV</sequence>
<feature type="region of interest" description="Disordered" evidence="4">
    <location>
        <begin position="200"/>
        <end position="240"/>
    </location>
</feature>
<dbReference type="GO" id="GO:0034058">
    <property type="term" value="P:endosomal vesicle fusion"/>
    <property type="evidence" value="ECO:0007669"/>
    <property type="project" value="TreeGrafter"/>
</dbReference>
<dbReference type="GO" id="GO:0016236">
    <property type="term" value="P:macroautophagy"/>
    <property type="evidence" value="ECO:0007669"/>
    <property type="project" value="TreeGrafter"/>
</dbReference>
<dbReference type="SMART" id="SM00299">
    <property type="entry name" value="CLH"/>
    <property type="match status" value="1"/>
</dbReference>
<dbReference type="Gene3D" id="2.130.10.10">
    <property type="entry name" value="YVTN repeat-like/Quinoprotein amine dehydrogenase"/>
    <property type="match status" value="1"/>
</dbReference>
<dbReference type="PROSITE" id="PS50236">
    <property type="entry name" value="CHCR"/>
    <property type="match status" value="1"/>
</dbReference>
<feature type="domain" description="Vps41 beta-propeller" evidence="5">
    <location>
        <begin position="439"/>
        <end position="575"/>
    </location>
</feature>
<proteinExistence type="predicted"/>
<feature type="compositionally biased region" description="Polar residues" evidence="4">
    <location>
        <begin position="222"/>
        <end position="232"/>
    </location>
</feature>
<dbReference type="InterPro" id="IPR011990">
    <property type="entry name" value="TPR-like_helical_dom_sf"/>
</dbReference>
<feature type="compositionally biased region" description="Acidic residues" evidence="4">
    <location>
        <begin position="110"/>
        <end position="129"/>
    </location>
</feature>
<feature type="compositionally biased region" description="Polar residues" evidence="4">
    <location>
        <begin position="82"/>
        <end position="93"/>
    </location>
</feature>
<dbReference type="InterPro" id="IPR045111">
    <property type="entry name" value="Vps41/Vps8"/>
</dbReference>
<feature type="region of interest" description="Disordered" evidence="4">
    <location>
        <begin position="1"/>
        <end position="27"/>
    </location>
</feature>
<evidence type="ECO:0000256" key="1">
    <source>
        <dbReference type="ARBA" id="ARBA00022448"/>
    </source>
</evidence>
<dbReference type="Proteomes" id="UP001227192">
    <property type="component" value="Unassembled WGS sequence"/>
</dbReference>
<feature type="region of interest" description="Disordered" evidence="4">
    <location>
        <begin position="64"/>
        <end position="130"/>
    </location>
</feature>
<gene>
    <name evidence="6" type="ORF">VN97_g6332</name>
</gene>
<keyword evidence="1" id="KW-0813">Transport</keyword>
<dbReference type="InterPro" id="IPR036322">
    <property type="entry name" value="WD40_repeat_dom_sf"/>
</dbReference>
<feature type="compositionally biased region" description="Basic and acidic residues" evidence="4">
    <location>
        <begin position="94"/>
        <end position="103"/>
    </location>
</feature>
<keyword evidence="2" id="KW-0653">Protein transport</keyword>
<feature type="domain" description="Vps41 beta-propeller" evidence="5">
    <location>
        <begin position="249"/>
        <end position="318"/>
    </location>
</feature>
<dbReference type="Pfam" id="PF23411">
    <property type="entry name" value="Beta-prop_Vps41"/>
    <property type="match status" value="2"/>
</dbReference>
<dbReference type="GO" id="GO:0030897">
    <property type="term" value="C:HOPS complex"/>
    <property type="evidence" value="ECO:0007669"/>
    <property type="project" value="TreeGrafter"/>
</dbReference>
<keyword evidence="7" id="KW-1185">Reference proteome</keyword>
<evidence type="ECO:0000256" key="2">
    <source>
        <dbReference type="ARBA" id="ARBA00022927"/>
    </source>
</evidence>
<evidence type="ECO:0000256" key="4">
    <source>
        <dbReference type="SAM" id="MobiDB-lite"/>
    </source>
</evidence>
<evidence type="ECO:0000313" key="7">
    <source>
        <dbReference type="Proteomes" id="UP001227192"/>
    </source>
</evidence>
<protein>
    <recommendedName>
        <fullName evidence="5">Vps41 beta-propeller domain-containing protein</fullName>
    </recommendedName>
</protein>
<evidence type="ECO:0000313" key="6">
    <source>
        <dbReference type="EMBL" id="KAJ9486993.1"/>
    </source>
</evidence>
<dbReference type="Pfam" id="PF23556">
    <property type="entry name" value="TPR_Vps41"/>
    <property type="match status" value="2"/>
</dbReference>
<dbReference type="EMBL" id="LACB01000180">
    <property type="protein sequence ID" value="KAJ9486993.1"/>
    <property type="molecule type" value="Genomic_DNA"/>
</dbReference>
<feature type="compositionally biased region" description="Polar residues" evidence="4">
    <location>
        <begin position="1209"/>
        <end position="1225"/>
    </location>
</feature>
<dbReference type="PANTHER" id="PTHR12616">
    <property type="entry name" value="VACUOLAR PROTEIN SORTING VPS41"/>
    <property type="match status" value="1"/>
</dbReference>
<dbReference type="FunFam" id="1.25.40.10:FF:000510">
    <property type="entry name" value="Vacuolar assembly protein, putative"/>
    <property type="match status" value="1"/>
</dbReference>
<dbReference type="InterPro" id="IPR000547">
    <property type="entry name" value="Clathrin_H-chain/VPS_repeat"/>
</dbReference>
<evidence type="ECO:0000259" key="5">
    <source>
        <dbReference type="Pfam" id="PF23411"/>
    </source>
</evidence>
<feature type="region of interest" description="Disordered" evidence="4">
    <location>
        <begin position="1208"/>
        <end position="1229"/>
    </location>
</feature>
<reference evidence="6" key="2">
    <citation type="journal article" date="2016" name="Fungal Biol.">
        <title>Ochratoxin A production by Penicillium thymicola.</title>
        <authorList>
            <person name="Nguyen H.D.T."/>
            <person name="McMullin D.R."/>
            <person name="Ponomareva E."/>
            <person name="Riley R."/>
            <person name="Pomraning K.R."/>
            <person name="Baker S.E."/>
            <person name="Seifert K.A."/>
        </authorList>
    </citation>
    <scope>NUCLEOTIDE SEQUENCE</scope>
    <source>
        <strain evidence="6">DAOM 180753</strain>
    </source>
</reference>
<comment type="caution">
    <text evidence="6">The sequence shown here is derived from an EMBL/GenBank/DDBJ whole genome shotgun (WGS) entry which is preliminary data.</text>
</comment>
<dbReference type="GO" id="GO:0006623">
    <property type="term" value="P:protein targeting to vacuole"/>
    <property type="evidence" value="ECO:0007669"/>
    <property type="project" value="InterPro"/>
</dbReference>
<evidence type="ECO:0000256" key="3">
    <source>
        <dbReference type="PROSITE-ProRule" id="PRU01006"/>
    </source>
</evidence>
<dbReference type="InterPro" id="IPR057780">
    <property type="entry name" value="Beta-prop_Vps41"/>
</dbReference>
<dbReference type="Gene3D" id="1.25.40.10">
    <property type="entry name" value="Tetratricopeptide repeat domain"/>
    <property type="match status" value="1"/>
</dbReference>
<dbReference type="InterPro" id="IPR015943">
    <property type="entry name" value="WD40/YVTN_repeat-like_dom_sf"/>
</dbReference>
<organism evidence="6 7">
    <name type="scientific">Penicillium thymicola</name>
    <dbReference type="NCBI Taxonomy" id="293382"/>
    <lineage>
        <taxon>Eukaryota</taxon>
        <taxon>Fungi</taxon>
        <taxon>Dikarya</taxon>
        <taxon>Ascomycota</taxon>
        <taxon>Pezizomycotina</taxon>
        <taxon>Eurotiomycetes</taxon>
        <taxon>Eurotiomycetidae</taxon>
        <taxon>Eurotiales</taxon>
        <taxon>Aspergillaceae</taxon>
        <taxon>Penicillium</taxon>
    </lineage>
</organism>